<dbReference type="EMBL" id="CP061038">
    <property type="protein sequence ID" value="QNQ11240.1"/>
    <property type="molecule type" value="Genomic_DNA"/>
</dbReference>
<evidence type="ECO:0000313" key="3">
    <source>
        <dbReference type="Proteomes" id="UP000516148"/>
    </source>
</evidence>
<reference evidence="2 3" key="1">
    <citation type="submission" date="2020-09" db="EMBL/GenBank/DDBJ databases">
        <title>Sphingomonas sp., a new species isolated from pork steak.</title>
        <authorList>
            <person name="Heidler von Heilborn D."/>
        </authorList>
    </citation>
    <scope>NUCLEOTIDE SEQUENCE [LARGE SCALE GENOMIC DNA]</scope>
    <source>
        <strain evidence="3">S8-3T</strain>
    </source>
</reference>
<proteinExistence type="predicted"/>
<comment type="cofactor">
    <cofactor evidence="1">
        <name>Fe(2+)</name>
        <dbReference type="ChEBI" id="CHEBI:29033"/>
    </cofactor>
</comment>
<organism evidence="2 3">
    <name type="scientific">Sphingomonas alpina</name>
    <dbReference type="NCBI Taxonomy" id="653931"/>
    <lineage>
        <taxon>Bacteria</taxon>
        <taxon>Pseudomonadati</taxon>
        <taxon>Pseudomonadota</taxon>
        <taxon>Alphaproteobacteria</taxon>
        <taxon>Sphingomonadales</taxon>
        <taxon>Sphingomonadaceae</taxon>
        <taxon>Sphingomonas</taxon>
    </lineage>
</organism>
<dbReference type="Pfam" id="PF05721">
    <property type="entry name" value="PhyH"/>
    <property type="match status" value="1"/>
</dbReference>
<accession>A0A7H0LNI7</accession>
<dbReference type="KEGG" id="spap:H3Z74_08855"/>
<protein>
    <submittedName>
        <fullName evidence="2">Phytanoyl-CoA dioxygenase family protein</fullName>
    </submittedName>
</protein>
<evidence type="ECO:0000256" key="1">
    <source>
        <dbReference type="ARBA" id="ARBA00001954"/>
    </source>
</evidence>
<keyword evidence="3" id="KW-1185">Reference proteome</keyword>
<sequence>MLTKASTRSWQEKGYFFERSLIAKERVAQIEAETIAAIAADPPAAHLGERVYLTAQDLLIYPETAPSPVARNPEDYIAKVFNCHAVGAAHELAVDPAITARLANLLGPDIDCFQSQFIFKNPGVIGQPWHQDGYYFRYDRQPQIGVWVALSAATIENGCLWVLPGSHQANIIHEHVPDRRPETLQGYLEIVSQDTSADEPALMEPGDVLFFHSYLMHRSTDNVADYRRSAMVYHYAEAGTQPADPLAAAMLAPVNRWVPARRRL</sequence>
<evidence type="ECO:0000313" key="2">
    <source>
        <dbReference type="EMBL" id="QNQ11240.1"/>
    </source>
</evidence>
<gene>
    <name evidence="2" type="ORF">H3Z74_08855</name>
</gene>
<dbReference type="InterPro" id="IPR008775">
    <property type="entry name" value="Phytyl_CoA_dOase-like"/>
</dbReference>
<keyword evidence="2" id="KW-0560">Oxidoreductase</keyword>
<dbReference type="Gene3D" id="2.60.120.620">
    <property type="entry name" value="q2cbj1_9rhob like domain"/>
    <property type="match status" value="1"/>
</dbReference>
<dbReference type="PANTHER" id="PTHR20883">
    <property type="entry name" value="PHYTANOYL-COA DIOXYGENASE DOMAIN CONTAINING 1"/>
    <property type="match status" value="1"/>
</dbReference>
<dbReference type="GO" id="GO:0016706">
    <property type="term" value="F:2-oxoglutarate-dependent dioxygenase activity"/>
    <property type="evidence" value="ECO:0007669"/>
    <property type="project" value="UniProtKB-ARBA"/>
</dbReference>
<dbReference type="RefSeq" id="WP_187763523.1">
    <property type="nucleotide sequence ID" value="NZ_CP061038.1"/>
</dbReference>
<dbReference type="GO" id="GO:0005506">
    <property type="term" value="F:iron ion binding"/>
    <property type="evidence" value="ECO:0007669"/>
    <property type="project" value="UniProtKB-ARBA"/>
</dbReference>
<dbReference type="SUPFAM" id="SSF51197">
    <property type="entry name" value="Clavaminate synthase-like"/>
    <property type="match status" value="1"/>
</dbReference>
<keyword evidence="2" id="KW-0223">Dioxygenase</keyword>
<dbReference type="AlphaFoldDB" id="A0A7H0LNI7"/>
<name>A0A7H0LNI7_9SPHN</name>
<dbReference type="Proteomes" id="UP000516148">
    <property type="component" value="Chromosome"/>
</dbReference>
<dbReference type="PANTHER" id="PTHR20883:SF48">
    <property type="entry name" value="ECTOINE DIOXYGENASE"/>
    <property type="match status" value="1"/>
</dbReference>